<feature type="region of interest" description="Disordered" evidence="2">
    <location>
        <begin position="1279"/>
        <end position="1329"/>
    </location>
</feature>
<feature type="compositionally biased region" description="Polar residues" evidence="2">
    <location>
        <begin position="33"/>
        <end position="42"/>
    </location>
</feature>
<feature type="region of interest" description="Disordered" evidence="2">
    <location>
        <begin position="794"/>
        <end position="853"/>
    </location>
</feature>
<dbReference type="InterPro" id="IPR036397">
    <property type="entry name" value="RNaseH_sf"/>
</dbReference>
<dbReference type="Proteomes" id="UP000186817">
    <property type="component" value="Unassembled WGS sequence"/>
</dbReference>
<feature type="region of interest" description="Disordered" evidence="2">
    <location>
        <begin position="33"/>
        <end position="63"/>
    </location>
</feature>
<dbReference type="InterPro" id="IPR012337">
    <property type="entry name" value="RNaseH-like_sf"/>
</dbReference>
<reference evidence="3 4" key="1">
    <citation type="submission" date="2016-02" db="EMBL/GenBank/DDBJ databases">
        <title>Genome analysis of coral dinoflagellate symbionts highlights evolutionary adaptations to a symbiotic lifestyle.</title>
        <authorList>
            <person name="Aranda M."/>
            <person name="Li Y."/>
            <person name="Liew Y.J."/>
            <person name="Baumgarten S."/>
            <person name="Simakov O."/>
            <person name="Wilson M."/>
            <person name="Piel J."/>
            <person name="Ashoor H."/>
            <person name="Bougouffa S."/>
            <person name="Bajic V.B."/>
            <person name="Ryu T."/>
            <person name="Ravasi T."/>
            <person name="Bayer T."/>
            <person name="Micklem G."/>
            <person name="Kim H."/>
            <person name="Bhak J."/>
            <person name="Lajeunesse T.C."/>
            <person name="Voolstra C.R."/>
        </authorList>
    </citation>
    <scope>NUCLEOTIDE SEQUENCE [LARGE SCALE GENOMIC DNA]</scope>
    <source>
        <strain evidence="3 4">CCMP2467</strain>
    </source>
</reference>
<feature type="compositionally biased region" description="Basic and acidic residues" evidence="2">
    <location>
        <begin position="2136"/>
        <end position="2145"/>
    </location>
</feature>
<gene>
    <name evidence="3" type="ORF">AK812_SmicGene11251</name>
</gene>
<evidence type="ECO:0000256" key="1">
    <source>
        <dbReference type="SAM" id="Coils"/>
    </source>
</evidence>
<keyword evidence="1" id="KW-0175">Coiled coil</keyword>
<feature type="region of interest" description="Disordered" evidence="2">
    <location>
        <begin position="267"/>
        <end position="304"/>
    </location>
</feature>
<sequence length="3601" mass="390033">MGGKKSWNANEYASRQHGGSWGYWRGSYQARSPKNSFPTYDQSRMDPWQPRGREPEATEAPTFTQALQGSLNGTRKMEQRVASLQANLARRQELWEVYLRDMKEALRREQARFARDMDKLRTDLEQAVQNQEAARGELLRVAALAGRAPEPSPPDTRMDRLFAAWCAEDSENDAQAILRRAMAATGAPSMAMPAEPPGPSASGMGAPPGLDRVPAPEPTNGDVFMEEVDAMMGLGHAATATLGRTHAATPAFGGRGVTSEEAYPGIAARDPYLPSPGQAALRPRGPSASPRTRPGPYGRTGEAPATGLADPVAAALAATRAATPFGVEVPTNVGSLRSIDPTRHPVPTLIEDDDELTAPTDPGGTDASTGAKQAYRWLWVNIRFSDSGCRRAGRVNRIGWFTKLRLLIWLSSLGRADENPPGNAQTQASGSKFSLGATNTMDFEDIAEPIDARDQHVPAPGIAKTIPVILAAPGYPIDVLWVGLDIPATVSQLCLDIRTLGSTLFGEIGDCLTPTHPQLEIGVASFVVTPPWFAEANLAAVLVDARAVQGTVFSVVLSYPTSLDEIQRAVGFMSVAAHEVYATGDNEPLAPGQDIPLQSGVLIKLLPPGRIPLWAPPLAFALWHPFLWPAGPHIPSKGYGLRALILHHSGKYVLDNFGDDDWANLNHVARLVGAPLAELSVEPAGQDELAPYVYHGARIRCVLAVTPRPPARDAQGQPLSFVLFVDSRPVGFDVNFMCLTQGFVLRAQLMRHLQQPPPIGWCLVVRGGQRRGPGFDFVHGEVLTLAFARQADVGDGGLEEHPESEHDFSSDQEDPNDGSSEDRRARTRTRSRTPGRRECSDGGPDPSSDHSYQGLEDKLHEHKGFKGHDPVTAAFFAVAYNAPLNVNIQGVPFLCFKGPSCTSRLSPFGGQASVEQRLQLPALRDIGDRSPERANTPVYAVEPPLVVPAQPLIMLRGFFVVLAESYRPEVIPLDLRLPIDIASVKAELQSVRLPLCRHRFPHLIPLPYQPSSHFAIFLAAPAWTKVEIEVAFDCRGLGGMVHTKCVPMLMSVQQLRAAAGVASWLQVDTWVEPFRMPASPRQILRLYPGSLVVFQLAGTGCPRLHDLTDMLRRVAGWDQLADLPFSFDPSAWVLTDDGPFRHLVDSTQRGIRRQDIAQFLGYDPSRLILIPPEPPIRDFSHVGLCTSAVLLVSQDVPSLRGPQFGPCVVFLDQRPILLDLTWMVCRDGLFRLTAYAEALPRRCPPGFQVCVWGAFPIVGTDHYRVSDGTRLTITYELVQPSPVLGQPEDDGTESESSEARHTLQSDSDSHAGSSSDSDVAMEAPPAGPPPPRPFVITLVACSASLTPQDESASEGSPRHTAMHIGCVVLKPEYTPEHTMVMLDIPCTLEEVEDVLQASRATSDFIRYPHLNHVNPQPLHGLAVYVALPRWYPTATVLCFNTAAIDGRIFAVFAPDRLDADDLCWLANLPSRLNYWVFVGGDDQPLPEGLQVHVVSGDQILFVEAGGFPPPTLALPAMLLRLEPWLRPDRFPSPRLDQAYCLALRESQALHIEDYSLPFRFKAHLANLAGMSPNSFHVLHAEPPARDIALFGVPCRALIAPCTCGQTADQCRGVFFDLRPIQEGIRFVCCTGPQIDLEPIRAAFDTGAPFGWQSQVRTEGTDEEQAPDIHPGMCFVVDYVPCQDQAGRPTHPQTDLPVHGRDTTEPDDVLGVGACAQEQPQAVHQAPSPEATGTGENGPEQPAATGANASGDQVPSPPPGLGADDEPEAPDTAQDSQPTPRSESRPPGRALTFMLFSHEYQPEVITTGLLPPISLPAAVALIEQLRAPCAHRRSPRMVPVLPQPPCLPAAFLALPSWPAATLTVLIDSHMQSRRTFAATVPHFFSREGVLIMAGLDPSLSCQIFHRDVPWAIPTGYWIYPSEGDWIGILPDGVQPGLLPTMSQYLQGEAVTVGSDIDFWNSDVAWVLSNGPCSAAPIPEDNFAINSAQAAAVLGLHPGRFILVPAAVELTDHSFRGAPSRRVILAKQTDDWRETGDSATVLVPYILDPRPILLPLSHAEAERGIVNVATLCQRFMPRCPRGFHVRLYGGTFDADEGNHVRTVQAGDTLVVEYHPDYVRDIVSHLAPGTYSSDPSSSDDQRSTRDLPAEATSSANSSRADAGTSGVQLPSIGDAVACVTTGPRALPPGAYPGLIPADHAYPHPGAPRPLPTPRRAAGALCETLPVSLPAGIDPMLEEDMPTLLEESCTNQHGYPYYLAATLLDVLTAHFTQSALADGLPVVSQCGRSHSLQAVLCDFVGLCDACPEVRRIPNLGRQSLCDAHGFPVPPAGILAYTDGSFTPAALSAAFGPVVADPTDGTVLSPYVAECYALMAAALIATMAYHDRPIVFLSDCVAAGGVAAGTMTFHAGGVAQAAASAHHFRRQLCCQADLYHHIPGHQGFVGNEVADRASKVGAGMVTPSCGLDLDLAFLSFWLGQGATKLPWAALTICSLRGDVGLPPINCSDVGDNLYHASLHPEDLIRPFVPEGMLDADNDPVSLNSEHHAGGALNQDACPQLFALRAVTFNVLSLGKPKDARPEIEVTQGRFSARNPGRPWEHKGAKKLAKRRKISVAPSKEAFAAYHAVLAHRRKKASAPDPLPQVMDIHGQICPDATSMKKRWREHFACLEGGQETTLRHLAARAASGIPSELALHPPDISAVPSFPDLCKVLAATKVGKASGMDSIPAEINRAFTQQVAGLLFPLLLKTLWRGAEPAGYKGGQAIIMYKGRGQTSACASYRSILLMNTWAKTLHQSVRPLIRDVFEQTAPVLQIGGRSGCSVTFGSHILRGVYRCAHRDTMPAFVLFADISAAFYSALVQLVAHSPDTMTPDGLQAALQGLTLPREVVADLHRLLQEPSALARALASPWLEHLAAHIGAGNWFVIAGDSEPIATGRGTRPGSSWADVLFALLMPKVLRKRDAILEALDAAPVRPQFPWDGEQSLEPCANDGPHLPVEEVVWADDIAVPRLCPKVSSMQPAVRAETTALTEAFLSFGFRLAFGEHKTAAVLSVCGPHSRKVKRDLYSHEGLQGQLPILFEHLPAMQLPLPPKYKHLGVLQTPTGSILEEIRHRASLARGAFHEARRKVYKSKAISLQRKATLLATTVIPKLLQGAGAWPPLNKREYQAYAGAVWGFYRGVLGVHRDMDQRITASTCFSLLQLPDPEIIRSGPDILWAILRADRPYADMLVADLRWLYSWVHATCSLPSPDEHWASWHSFIRASPNRFKSLCKRARALTICQHTVVAALDNLHCALADIAGAQPPNGGALPVPHTELCLPCKRSFPSRVSWAGHAARCHGYRSRSFLLPEDRVCRACAKVFATIGRLRRHLISAPRCMADWGVFQPSTAARKFQPHTMAPPTVVPGMPIPPPAFDFSASFSVTLLAELRELPQCTEDEVWEVLESHVEPLQTLRDTVTRWRDEGTPSVWRTETADNMLLLLDPDVIAESRQPATDKSGHLPAHEVSWSSLSRIPMTHSGPCEVLQLARPPPHVLPCDRPHSLTVRHAAAYATWLEAACDACARCASIVAHQPAVIQCLGLPAALGPASQWLIDCGFAVQSHGLSSSP</sequence>
<keyword evidence="4" id="KW-1185">Reference proteome</keyword>
<dbReference type="GO" id="GO:0003676">
    <property type="term" value="F:nucleic acid binding"/>
    <property type="evidence" value="ECO:0007669"/>
    <property type="project" value="InterPro"/>
</dbReference>
<dbReference type="SUPFAM" id="SSF53098">
    <property type="entry name" value="Ribonuclease H-like"/>
    <property type="match status" value="1"/>
</dbReference>
<evidence type="ECO:0000313" key="4">
    <source>
        <dbReference type="Proteomes" id="UP000186817"/>
    </source>
</evidence>
<dbReference type="OrthoDB" id="407198at2759"/>
<protein>
    <submittedName>
        <fullName evidence="3">Uncharacterized protein</fullName>
    </submittedName>
</protein>
<feature type="region of interest" description="Disordered" evidence="2">
    <location>
        <begin position="2125"/>
        <end position="2164"/>
    </location>
</feature>
<proteinExistence type="predicted"/>
<dbReference type="EMBL" id="LSRX01000181">
    <property type="protein sequence ID" value="OLQ05551.1"/>
    <property type="molecule type" value="Genomic_DNA"/>
</dbReference>
<name>A0A1Q9EDS6_SYMMI</name>
<dbReference type="Gene3D" id="3.30.420.10">
    <property type="entry name" value="Ribonuclease H-like superfamily/Ribonuclease H"/>
    <property type="match status" value="1"/>
</dbReference>
<feature type="compositionally biased region" description="Basic and acidic residues" evidence="2">
    <location>
        <begin position="1297"/>
        <end position="1309"/>
    </location>
</feature>
<evidence type="ECO:0000256" key="2">
    <source>
        <dbReference type="SAM" id="MobiDB-lite"/>
    </source>
</evidence>
<feature type="coiled-coil region" evidence="1">
    <location>
        <begin position="103"/>
        <end position="137"/>
    </location>
</feature>
<comment type="caution">
    <text evidence="3">The sequence shown here is derived from an EMBL/GenBank/DDBJ whole genome shotgun (WGS) entry which is preliminary data.</text>
</comment>
<feature type="compositionally biased region" description="Basic and acidic residues" evidence="2">
    <location>
        <begin position="798"/>
        <end position="809"/>
    </location>
</feature>
<feature type="compositionally biased region" description="Basic residues" evidence="2">
    <location>
        <begin position="825"/>
        <end position="834"/>
    </location>
</feature>
<accession>A0A1Q9EDS6</accession>
<organism evidence="3 4">
    <name type="scientific">Symbiodinium microadriaticum</name>
    <name type="common">Dinoflagellate</name>
    <name type="synonym">Zooxanthella microadriatica</name>
    <dbReference type="NCBI Taxonomy" id="2951"/>
    <lineage>
        <taxon>Eukaryota</taxon>
        <taxon>Sar</taxon>
        <taxon>Alveolata</taxon>
        <taxon>Dinophyceae</taxon>
        <taxon>Suessiales</taxon>
        <taxon>Symbiodiniaceae</taxon>
        <taxon>Symbiodinium</taxon>
    </lineage>
</organism>
<feature type="compositionally biased region" description="Acidic residues" evidence="2">
    <location>
        <begin position="1287"/>
        <end position="1296"/>
    </location>
</feature>
<evidence type="ECO:0000313" key="3">
    <source>
        <dbReference type="EMBL" id="OLQ05551.1"/>
    </source>
</evidence>
<feature type="region of interest" description="Disordered" evidence="2">
    <location>
        <begin position="1684"/>
        <end position="1787"/>
    </location>
</feature>